<evidence type="ECO:0000313" key="3">
    <source>
        <dbReference type="Proteomes" id="UP000535182"/>
    </source>
</evidence>
<gene>
    <name evidence="2" type="ORF">HDF14_002604</name>
</gene>
<keyword evidence="3" id="KW-1185">Reference proteome</keyword>
<evidence type="ECO:0008006" key="4">
    <source>
        <dbReference type="Google" id="ProtNLM"/>
    </source>
</evidence>
<evidence type="ECO:0000313" key="2">
    <source>
        <dbReference type="EMBL" id="MBB5328988.1"/>
    </source>
</evidence>
<protein>
    <recommendedName>
        <fullName evidence="4">PEP-CTERM sorting domain-containing protein</fullName>
    </recommendedName>
</protein>
<evidence type="ECO:0000256" key="1">
    <source>
        <dbReference type="SAM" id="SignalP"/>
    </source>
</evidence>
<keyword evidence="1" id="KW-0732">Signal</keyword>
<name>A0A9X0U454_9BACT</name>
<dbReference type="RefSeq" id="WP_183977055.1">
    <property type="nucleotide sequence ID" value="NZ_JACHEB010000005.1"/>
</dbReference>
<dbReference type="InterPro" id="IPR013424">
    <property type="entry name" value="Ice-binding_C"/>
</dbReference>
<organism evidence="2 3">
    <name type="scientific">Tunturiibacter gelidiferens</name>
    <dbReference type="NCBI Taxonomy" id="3069689"/>
    <lineage>
        <taxon>Bacteria</taxon>
        <taxon>Pseudomonadati</taxon>
        <taxon>Acidobacteriota</taxon>
        <taxon>Terriglobia</taxon>
        <taxon>Terriglobales</taxon>
        <taxon>Acidobacteriaceae</taxon>
        <taxon>Tunturiibacter</taxon>
    </lineage>
</organism>
<comment type="caution">
    <text evidence="2">The sequence shown here is derived from an EMBL/GenBank/DDBJ whole genome shotgun (WGS) entry which is preliminary data.</text>
</comment>
<dbReference type="AlphaFoldDB" id="A0A9X0U454"/>
<feature type="signal peptide" evidence="1">
    <location>
        <begin position="1"/>
        <end position="28"/>
    </location>
</feature>
<dbReference type="NCBIfam" id="TIGR02595">
    <property type="entry name" value="PEP_CTERM"/>
    <property type="match status" value="1"/>
</dbReference>
<dbReference type="Proteomes" id="UP000535182">
    <property type="component" value="Unassembled WGS sequence"/>
</dbReference>
<accession>A0A9X0U454</accession>
<sequence length="203" mass="20980">MKITAQRLSALVALLAGTLFLGPKAAHADTYTMFDLGTANGRNIYGLDTAGDVVITQSFGCGPASFTCYVTYDDGVAGTPSSSAPDLVYDDGTPCSATPAGFSAFKTVCNKGFAGLGTARNANGDPNGVYAGTEGDFSFLHGGSADQTFLNSGGDFAFADGVNEEIFEAIDTSVSPIPEPASFLLVGTGLVWFTTAVRRRARR</sequence>
<reference evidence="2 3" key="1">
    <citation type="submission" date="2020-08" db="EMBL/GenBank/DDBJ databases">
        <title>Genomic Encyclopedia of Type Strains, Phase IV (KMG-V): Genome sequencing to study the core and pangenomes of soil and plant-associated prokaryotes.</title>
        <authorList>
            <person name="Whitman W."/>
        </authorList>
    </citation>
    <scope>NUCLEOTIDE SEQUENCE [LARGE SCALE GENOMIC DNA]</scope>
    <source>
        <strain evidence="2 3">X5P2</strain>
    </source>
</reference>
<dbReference type="EMBL" id="JACHEB010000005">
    <property type="protein sequence ID" value="MBB5328988.1"/>
    <property type="molecule type" value="Genomic_DNA"/>
</dbReference>
<feature type="chain" id="PRO_5040776457" description="PEP-CTERM sorting domain-containing protein" evidence="1">
    <location>
        <begin position="29"/>
        <end position="203"/>
    </location>
</feature>
<proteinExistence type="predicted"/>